<dbReference type="InterPro" id="IPR045229">
    <property type="entry name" value="TPP_enz"/>
</dbReference>
<dbReference type="InterPro" id="IPR012000">
    <property type="entry name" value="Thiamin_PyroP_enz_cen_dom"/>
</dbReference>
<sequence>MRGSDLLLQSLLKYGVNRVFGILGREAEVLNFHHPELDFFLTRHEFTAGVAADAFARVSGRAQACFSTFGPGATNLATGVASACLDRSPMLAMSAQIETDDALHNHVHQCLDQVEIMRSMCKYASELRDPRQIPAEVRKALEAAYSELMGPSYLSLPVNVLGAEIPDAEGQALLGQAGAIHPKKAPQSDAADLKAVHELLVKAERPVVIVGNSLHREDAVAEARAFVAKYQIPAVSSLASKGIISDDDPCSLGAINRYLNGILKMPVIDEVFGKADVVVLLGFDICEDVKPAMWLTGRKKTIVRIGSTPNEASRLVKTDLDIVGSVKQALQTLNRPENEVSRSNWAADIARTIREAKRATGGNGHQHYPTVPPPAIVREVRRALNGDGILCSDIGLHKQYAGLISETTESNTFLCSNGLGSFGSGMALAIGAKLARPEKKVAAIVGDGGFHSNSQDLEFLARYDLPIVIVMMKDSAYGLIKHYQVRGGQEHDKNLVDFLSVDFVKLAEANGCRGVSVQSSKNLRREIERAFELSEPTLIEVPVQYEHQF</sequence>
<dbReference type="Pfam" id="PF02776">
    <property type="entry name" value="TPP_enzyme_N"/>
    <property type="match status" value="1"/>
</dbReference>
<dbReference type="InterPro" id="IPR029035">
    <property type="entry name" value="DHS-like_NAD/FAD-binding_dom"/>
</dbReference>
<dbReference type="InterPro" id="IPR011766">
    <property type="entry name" value="TPP_enzyme_TPP-bd"/>
</dbReference>
<dbReference type="SUPFAM" id="SSF52518">
    <property type="entry name" value="Thiamin diphosphate-binding fold (THDP-binding)"/>
    <property type="match status" value="2"/>
</dbReference>
<evidence type="ECO:0000259" key="6">
    <source>
        <dbReference type="Pfam" id="PF02776"/>
    </source>
</evidence>
<evidence type="ECO:0000256" key="3">
    <source>
        <dbReference type="RuleBase" id="RU362132"/>
    </source>
</evidence>
<keyword evidence="8" id="KW-1185">Reference proteome</keyword>
<feature type="domain" description="Thiamine pyrophosphate enzyme TPP-binding" evidence="5">
    <location>
        <begin position="393"/>
        <end position="541"/>
    </location>
</feature>
<dbReference type="PANTHER" id="PTHR18968:SF129">
    <property type="entry name" value="ACETOLACTATE SYNTHASE"/>
    <property type="match status" value="1"/>
</dbReference>
<evidence type="ECO:0000259" key="4">
    <source>
        <dbReference type="Pfam" id="PF00205"/>
    </source>
</evidence>
<dbReference type="InterPro" id="IPR012001">
    <property type="entry name" value="Thiamin_PyroP_enz_TPP-bd_dom"/>
</dbReference>
<protein>
    <submittedName>
        <fullName evidence="7">Thiamine pyrophosphate-binding protein</fullName>
    </submittedName>
</protein>
<dbReference type="Pfam" id="PF00205">
    <property type="entry name" value="TPP_enzyme_M"/>
    <property type="match status" value="1"/>
</dbReference>
<gene>
    <name evidence="7" type="ORF">LZC94_29190</name>
</gene>
<keyword evidence="2 3" id="KW-0786">Thiamine pyrophosphate</keyword>
<evidence type="ECO:0000256" key="1">
    <source>
        <dbReference type="ARBA" id="ARBA00007812"/>
    </source>
</evidence>
<evidence type="ECO:0000313" key="7">
    <source>
        <dbReference type="EMBL" id="WXB11919.1"/>
    </source>
</evidence>
<reference evidence="7 8" key="1">
    <citation type="submission" date="2021-12" db="EMBL/GenBank/DDBJ databases">
        <title>Discovery of the Pendulisporaceae a myxobacterial family with distinct sporulation behavior and unique specialized metabolism.</title>
        <authorList>
            <person name="Garcia R."/>
            <person name="Popoff A."/>
            <person name="Bader C.D."/>
            <person name="Loehr J."/>
            <person name="Walesch S."/>
            <person name="Walt C."/>
            <person name="Boldt J."/>
            <person name="Bunk B."/>
            <person name="Haeckl F.J.F.P.J."/>
            <person name="Gunesch A.P."/>
            <person name="Birkelbach J."/>
            <person name="Nuebel U."/>
            <person name="Pietschmann T."/>
            <person name="Bach T."/>
            <person name="Mueller R."/>
        </authorList>
    </citation>
    <scope>NUCLEOTIDE SEQUENCE [LARGE SCALE GENOMIC DNA]</scope>
    <source>
        <strain evidence="7 8">MSr11954</strain>
    </source>
</reference>
<dbReference type="Gene3D" id="3.40.50.970">
    <property type="match status" value="2"/>
</dbReference>
<evidence type="ECO:0000256" key="2">
    <source>
        <dbReference type="ARBA" id="ARBA00023052"/>
    </source>
</evidence>
<comment type="similarity">
    <text evidence="1 3">Belongs to the TPP enzyme family.</text>
</comment>
<dbReference type="PANTHER" id="PTHR18968">
    <property type="entry name" value="THIAMINE PYROPHOSPHATE ENZYMES"/>
    <property type="match status" value="1"/>
</dbReference>
<name>A0ABZ2LLX2_9BACT</name>
<feature type="domain" description="Thiamine pyrophosphate enzyme N-terminal TPP-binding" evidence="6">
    <location>
        <begin position="1"/>
        <end position="116"/>
    </location>
</feature>
<dbReference type="Proteomes" id="UP001370348">
    <property type="component" value="Chromosome"/>
</dbReference>
<dbReference type="Pfam" id="PF02775">
    <property type="entry name" value="TPP_enzyme_C"/>
    <property type="match status" value="1"/>
</dbReference>
<dbReference type="SUPFAM" id="SSF52467">
    <property type="entry name" value="DHS-like NAD/FAD-binding domain"/>
    <property type="match status" value="1"/>
</dbReference>
<dbReference type="InterPro" id="IPR029061">
    <property type="entry name" value="THDP-binding"/>
</dbReference>
<dbReference type="EMBL" id="CP089984">
    <property type="protein sequence ID" value="WXB11919.1"/>
    <property type="molecule type" value="Genomic_DNA"/>
</dbReference>
<evidence type="ECO:0000313" key="8">
    <source>
        <dbReference type="Proteomes" id="UP001370348"/>
    </source>
</evidence>
<dbReference type="CDD" id="cd07035">
    <property type="entry name" value="TPP_PYR_POX_like"/>
    <property type="match status" value="1"/>
</dbReference>
<feature type="domain" description="Thiamine pyrophosphate enzyme central" evidence="4">
    <location>
        <begin position="194"/>
        <end position="333"/>
    </location>
</feature>
<dbReference type="Gene3D" id="3.40.50.1220">
    <property type="entry name" value="TPP-binding domain"/>
    <property type="match status" value="1"/>
</dbReference>
<organism evidence="7 8">
    <name type="scientific">Pendulispora albinea</name>
    <dbReference type="NCBI Taxonomy" id="2741071"/>
    <lineage>
        <taxon>Bacteria</taxon>
        <taxon>Pseudomonadati</taxon>
        <taxon>Myxococcota</taxon>
        <taxon>Myxococcia</taxon>
        <taxon>Myxococcales</taxon>
        <taxon>Sorangiineae</taxon>
        <taxon>Pendulisporaceae</taxon>
        <taxon>Pendulispora</taxon>
    </lineage>
</organism>
<accession>A0ABZ2LLX2</accession>
<evidence type="ECO:0000259" key="5">
    <source>
        <dbReference type="Pfam" id="PF02775"/>
    </source>
</evidence>
<dbReference type="RefSeq" id="WP_394821535.1">
    <property type="nucleotide sequence ID" value="NZ_CP089984.1"/>
</dbReference>
<proteinExistence type="inferred from homology"/>